<evidence type="ECO:0000313" key="2">
    <source>
        <dbReference type="EMBL" id="OIJ21849.1"/>
    </source>
</evidence>
<reference evidence="2 3" key="1">
    <citation type="submission" date="2016-10" db="EMBL/GenBank/DDBJ databases">
        <title>Draft genome sequences of four alkaliphilic bacteria belonging to the Anaerobacillus genus.</title>
        <authorList>
            <person name="Bassil N.M."/>
            <person name="Lloyd J.R."/>
        </authorList>
    </citation>
    <scope>NUCLEOTIDE SEQUENCE [LARGE SCALE GENOMIC DNA]</scope>
    <source>
        <strain evidence="2 3">DSM 22531</strain>
    </source>
</reference>
<dbReference type="AlphaFoldDB" id="A0A1S2MB15"/>
<dbReference type="InterPro" id="IPR054224">
    <property type="entry name" value="DUF6944"/>
</dbReference>
<keyword evidence="3" id="KW-1185">Reference proteome</keyword>
<gene>
    <name evidence="2" type="ORF">BKP45_03905</name>
</gene>
<evidence type="ECO:0000256" key="1">
    <source>
        <dbReference type="SAM" id="Phobius"/>
    </source>
</evidence>
<evidence type="ECO:0000313" key="3">
    <source>
        <dbReference type="Proteomes" id="UP000180057"/>
    </source>
</evidence>
<name>A0A1S2MB15_9BACI</name>
<sequence length="191" mass="19891">MMENENNLNSHVLIGSWLIAIGTIVAAIAEVRELVGLNEVNNKLVAIGEGIQAVGATLGGLETIDAPLNFVGDWIDGAGAATSSYAAYLQYKDKESDEDTARLEILGASLQSMGASMSAVADKLAGEDILSFGNAMQGFGAGLEAIGGIYDLNEKEKEGQPIITIGAIIQALGANLNAVVITKDLIKENKQ</sequence>
<comment type="caution">
    <text evidence="2">The sequence shown here is derived from an EMBL/GenBank/DDBJ whole genome shotgun (WGS) entry which is preliminary data.</text>
</comment>
<accession>A0A1S2MB15</accession>
<organism evidence="2 3">
    <name type="scientific">Anaerobacillus alkalidiazotrophicus</name>
    <dbReference type="NCBI Taxonomy" id="472963"/>
    <lineage>
        <taxon>Bacteria</taxon>
        <taxon>Bacillati</taxon>
        <taxon>Bacillota</taxon>
        <taxon>Bacilli</taxon>
        <taxon>Bacillales</taxon>
        <taxon>Bacillaceae</taxon>
        <taxon>Anaerobacillus</taxon>
    </lineage>
</organism>
<dbReference type="Proteomes" id="UP000180057">
    <property type="component" value="Unassembled WGS sequence"/>
</dbReference>
<keyword evidence="1" id="KW-0812">Transmembrane</keyword>
<keyword evidence="1" id="KW-1133">Transmembrane helix</keyword>
<proteinExistence type="predicted"/>
<dbReference type="EMBL" id="MLQS01000001">
    <property type="protein sequence ID" value="OIJ21849.1"/>
    <property type="molecule type" value="Genomic_DNA"/>
</dbReference>
<dbReference type="Pfam" id="PF22116">
    <property type="entry name" value="DUF6944"/>
    <property type="match status" value="1"/>
</dbReference>
<dbReference type="OrthoDB" id="2869857at2"/>
<keyword evidence="1" id="KW-0472">Membrane</keyword>
<feature type="transmembrane region" description="Helical" evidence="1">
    <location>
        <begin position="12"/>
        <end position="29"/>
    </location>
</feature>
<protein>
    <submittedName>
        <fullName evidence="2">Uncharacterized protein</fullName>
    </submittedName>
</protein>